<dbReference type="Proteomes" id="UP001302349">
    <property type="component" value="Chromosome"/>
</dbReference>
<evidence type="ECO:0008006" key="3">
    <source>
        <dbReference type="Google" id="ProtNLM"/>
    </source>
</evidence>
<organism evidence="1 2">
    <name type="scientific">Imperialibacter roseus</name>
    <dbReference type="NCBI Taxonomy" id="1324217"/>
    <lineage>
        <taxon>Bacteria</taxon>
        <taxon>Pseudomonadati</taxon>
        <taxon>Bacteroidota</taxon>
        <taxon>Cytophagia</taxon>
        <taxon>Cytophagales</taxon>
        <taxon>Flammeovirgaceae</taxon>
        <taxon>Imperialibacter</taxon>
    </lineage>
</organism>
<dbReference type="RefSeq" id="WP_317489907.1">
    <property type="nucleotide sequence ID" value="NZ_CP136051.1"/>
</dbReference>
<sequence length="78" mass="9339">MDITKQDFKAFLREFEEKDERKRTVNITESLHSFFKSVAANYDLPISTVIHNVLIQWKQEHQGDIKEDLLKRISKNEF</sequence>
<accession>A0ABZ0IU46</accession>
<name>A0ABZ0IU46_9BACT</name>
<evidence type="ECO:0000313" key="2">
    <source>
        <dbReference type="Proteomes" id="UP001302349"/>
    </source>
</evidence>
<proteinExistence type="predicted"/>
<gene>
    <name evidence="1" type="ORF">RT717_01120</name>
</gene>
<reference evidence="1 2" key="1">
    <citation type="journal article" date="2023" name="Microbiol. Resour. Announc.">
        <title>Complete Genome Sequence of Imperialibacter roseus strain P4T.</title>
        <authorList>
            <person name="Tizabi D.R."/>
            <person name="Bachvaroff T."/>
            <person name="Hill R.T."/>
        </authorList>
    </citation>
    <scope>NUCLEOTIDE SEQUENCE [LARGE SCALE GENOMIC DNA]</scope>
    <source>
        <strain evidence="1 2">P4T</strain>
    </source>
</reference>
<evidence type="ECO:0000313" key="1">
    <source>
        <dbReference type="EMBL" id="WOK07221.1"/>
    </source>
</evidence>
<keyword evidence="2" id="KW-1185">Reference proteome</keyword>
<dbReference type="InterPro" id="IPR013321">
    <property type="entry name" value="Arc_rbn_hlx_hlx"/>
</dbReference>
<protein>
    <recommendedName>
        <fullName evidence="3">CopG family transcriptional regulator</fullName>
    </recommendedName>
</protein>
<dbReference type="Gene3D" id="1.10.1220.10">
    <property type="entry name" value="Met repressor-like"/>
    <property type="match status" value="1"/>
</dbReference>
<dbReference type="EMBL" id="CP136051">
    <property type="protein sequence ID" value="WOK07221.1"/>
    <property type="molecule type" value="Genomic_DNA"/>
</dbReference>